<proteinExistence type="predicted"/>
<sequence length="60" mass="6616">MFYARDSPLQLLAYSDSTWASDPTDQRSVTGYCILLGSSPLAWKSKKQAAVSWSSTEAEL</sequence>
<dbReference type="PANTHER" id="PTHR11439">
    <property type="entry name" value="GAG-POL-RELATED RETROTRANSPOSON"/>
    <property type="match status" value="1"/>
</dbReference>
<evidence type="ECO:0000313" key="1">
    <source>
        <dbReference type="EMBL" id="JAD26708.1"/>
    </source>
</evidence>
<dbReference type="AlphaFoldDB" id="A0A0A8YMA5"/>
<dbReference type="CDD" id="cd09272">
    <property type="entry name" value="RNase_HI_RT_Ty1"/>
    <property type="match status" value="1"/>
</dbReference>
<dbReference type="EMBL" id="GBRH01271187">
    <property type="protein sequence ID" value="JAD26708.1"/>
    <property type="molecule type" value="Transcribed_RNA"/>
</dbReference>
<accession>A0A0A8YMA5</accession>
<name>A0A0A8YMA5_ARUDO</name>
<organism evidence="1">
    <name type="scientific">Arundo donax</name>
    <name type="common">Giant reed</name>
    <name type="synonym">Donax arundinaceus</name>
    <dbReference type="NCBI Taxonomy" id="35708"/>
    <lineage>
        <taxon>Eukaryota</taxon>
        <taxon>Viridiplantae</taxon>
        <taxon>Streptophyta</taxon>
        <taxon>Embryophyta</taxon>
        <taxon>Tracheophyta</taxon>
        <taxon>Spermatophyta</taxon>
        <taxon>Magnoliopsida</taxon>
        <taxon>Liliopsida</taxon>
        <taxon>Poales</taxon>
        <taxon>Poaceae</taxon>
        <taxon>PACMAD clade</taxon>
        <taxon>Arundinoideae</taxon>
        <taxon>Arundineae</taxon>
        <taxon>Arundo</taxon>
    </lineage>
</organism>
<dbReference type="PANTHER" id="PTHR11439:SF461">
    <property type="entry name" value="OS10G0432200 PROTEIN"/>
    <property type="match status" value="1"/>
</dbReference>
<reference evidence="1" key="2">
    <citation type="journal article" date="2015" name="Data Brief">
        <title>Shoot transcriptome of the giant reed, Arundo donax.</title>
        <authorList>
            <person name="Barrero R.A."/>
            <person name="Guerrero F.D."/>
            <person name="Moolhuijzen P."/>
            <person name="Goolsby J.A."/>
            <person name="Tidwell J."/>
            <person name="Bellgard S.E."/>
            <person name="Bellgard M.I."/>
        </authorList>
    </citation>
    <scope>NUCLEOTIDE SEQUENCE</scope>
    <source>
        <tissue evidence="1">Shoot tissue taken approximately 20 cm above the soil surface</tissue>
    </source>
</reference>
<protein>
    <submittedName>
        <fullName evidence="1">Uncharacterized protein</fullName>
    </submittedName>
</protein>
<reference evidence="1" key="1">
    <citation type="submission" date="2014-09" db="EMBL/GenBank/DDBJ databases">
        <authorList>
            <person name="Magalhaes I.L.F."/>
            <person name="Oliveira U."/>
            <person name="Santos F.R."/>
            <person name="Vidigal T.H.D.A."/>
            <person name="Brescovit A.D."/>
            <person name="Santos A.J."/>
        </authorList>
    </citation>
    <scope>NUCLEOTIDE SEQUENCE</scope>
    <source>
        <tissue evidence="1">Shoot tissue taken approximately 20 cm above the soil surface</tissue>
    </source>
</reference>